<gene>
    <name evidence="8" type="ORF">PLEPLA_LOCUS21859</name>
</gene>
<comment type="caution">
    <text evidence="8">The sequence shown here is derived from an EMBL/GenBank/DDBJ whole genome shotgun (WGS) entry which is preliminary data.</text>
</comment>
<keyword evidence="5 7" id="KW-0496">Mitochondrion</keyword>
<sequence length="202" mass="21744">MLKVTGSGVMPGTLGLLPVTVRAAAAGDGENEAESCSVLNRDELSLYADPPQRPGYEEPEAGQLEQSVASLRKLLEPHAAWWQGTYSRIQPRVHSVFRRGHDAYSYLNDPPKGFYPRAGVIGLTGVLGLLLARSSRTKRLLYPAGLVTLSTSLYYPERAAAIARSAGDSVYDRAVQGYAAVEKMVKPQSKGAKAADSEAKPR</sequence>
<dbReference type="PANTHER" id="PTHR14564">
    <property type="entry name" value="MICOS COMPLEX SUBUNIT MIC26 / MIC27 FAMILY MEMBER"/>
    <property type="match status" value="1"/>
</dbReference>
<organism evidence="8 9">
    <name type="scientific">Pleuronectes platessa</name>
    <name type="common">European plaice</name>
    <dbReference type="NCBI Taxonomy" id="8262"/>
    <lineage>
        <taxon>Eukaryota</taxon>
        <taxon>Metazoa</taxon>
        <taxon>Chordata</taxon>
        <taxon>Craniata</taxon>
        <taxon>Vertebrata</taxon>
        <taxon>Euteleostomi</taxon>
        <taxon>Actinopterygii</taxon>
        <taxon>Neopterygii</taxon>
        <taxon>Teleostei</taxon>
        <taxon>Neoteleostei</taxon>
        <taxon>Acanthomorphata</taxon>
        <taxon>Carangaria</taxon>
        <taxon>Pleuronectiformes</taxon>
        <taxon>Pleuronectoidei</taxon>
        <taxon>Pleuronectidae</taxon>
        <taxon>Pleuronectes</taxon>
    </lineage>
</organism>
<comment type="subcellular location">
    <subcellularLocation>
        <location evidence="7">Mitochondrion inner membrane</location>
    </subcellularLocation>
    <subcellularLocation>
        <location evidence="1">Mitochondrion membrane</location>
    </subcellularLocation>
</comment>
<evidence type="ECO:0000256" key="1">
    <source>
        <dbReference type="ARBA" id="ARBA00004325"/>
    </source>
</evidence>
<evidence type="ECO:0000256" key="2">
    <source>
        <dbReference type="ARBA" id="ARBA00010904"/>
    </source>
</evidence>
<keyword evidence="7" id="KW-0999">Mitochondrion inner membrane</keyword>
<evidence type="ECO:0000256" key="7">
    <source>
        <dbReference type="RuleBase" id="RU363021"/>
    </source>
</evidence>
<dbReference type="InterPro" id="IPR019166">
    <property type="entry name" value="MIC26/MIC27"/>
</dbReference>
<comment type="similarity">
    <text evidence="2">Belongs to the apolipoprotein O/MICOS complex subunit Mic27 family.</text>
</comment>
<evidence type="ECO:0000256" key="6">
    <source>
        <dbReference type="ARBA" id="ARBA00023136"/>
    </source>
</evidence>
<keyword evidence="3" id="KW-0812">Transmembrane</keyword>
<evidence type="ECO:0000256" key="5">
    <source>
        <dbReference type="ARBA" id="ARBA00023128"/>
    </source>
</evidence>
<dbReference type="EMBL" id="CADEAL010001592">
    <property type="protein sequence ID" value="CAB1433768.1"/>
    <property type="molecule type" value="Genomic_DNA"/>
</dbReference>
<reference evidence="8" key="1">
    <citation type="submission" date="2020-03" db="EMBL/GenBank/DDBJ databases">
        <authorList>
            <person name="Weist P."/>
        </authorList>
    </citation>
    <scope>NUCLEOTIDE SEQUENCE</scope>
</reference>
<accession>A0A9N7UPC1</accession>
<evidence type="ECO:0000313" key="8">
    <source>
        <dbReference type="EMBL" id="CAB1433768.1"/>
    </source>
</evidence>
<keyword evidence="9" id="KW-1185">Reference proteome</keyword>
<dbReference type="GO" id="GO:0042407">
    <property type="term" value="P:cristae formation"/>
    <property type="evidence" value="ECO:0007669"/>
    <property type="project" value="InterPro"/>
</dbReference>
<evidence type="ECO:0000256" key="4">
    <source>
        <dbReference type="ARBA" id="ARBA00022989"/>
    </source>
</evidence>
<comment type="function">
    <text evidence="7">Component of the MICOS complex, a large protein complex of the mitochondrial inner membrane that plays crucial roles in the maintenance of crista junctions, inner membrane architecture, and formation of contact sites to the outer membrane.</text>
</comment>
<dbReference type="Pfam" id="PF09769">
    <property type="entry name" value="ApoO"/>
    <property type="match status" value="1"/>
</dbReference>
<dbReference type="InterPro" id="IPR033182">
    <property type="entry name" value="MIC26/MIC27_animal"/>
</dbReference>
<dbReference type="GO" id="GO:0061617">
    <property type="term" value="C:MICOS complex"/>
    <property type="evidence" value="ECO:0007669"/>
    <property type="project" value="UniProtKB-UniRule"/>
</dbReference>
<evidence type="ECO:0000256" key="3">
    <source>
        <dbReference type="ARBA" id="ARBA00022692"/>
    </source>
</evidence>
<dbReference type="Proteomes" id="UP001153269">
    <property type="component" value="Unassembled WGS sequence"/>
</dbReference>
<dbReference type="AlphaFoldDB" id="A0A9N7UPC1"/>
<keyword evidence="6" id="KW-0472">Membrane</keyword>
<comment type="subunit">
    <text evidence="7">Component of the mitochondrial contact site and cristae organizing system (MICOS) complex.</text>
</comment>
<protein>
    <recommendedName>
        <fullName evidence="7">MICOS complex subunit</fullName>
    </recommendedName>
</protein>
<name>A0A9N7UPC1_PLEPL</name>
<evidence type="ECO:0000313" key="9">
    <source>
        <dbReference type="Proteomes" id="UP001153269"/>
    </source>
</evidence>
<proteinExistence type="inferred from homology"/>
<keyword evidence="4" id="KW-1133">Transmembrane helix</keyword>